<dbReference type="PANTHER" id="PTHR45633">
    <property type="entry name" value="60 KDA HEAT SHOCK PROTEIN, MITOCHONDRIAL"/>
    <property type="match status" value="1"/>
</dbReference>
<dbReference type="PRINTS" id="PR00298">
    <property type="entry name" value="CHAPERONIN60"/>
</dbReference>
<dbReference type="Gene3D" id="3.50.7.10">
    <property type="entry name" value="GroEL"/>
    <property type="match status" value="1"/>
</dbReference>
<comment type="similarity">
    <text evidence="1 3">Belongs to the chaperonin (HSP60) family.</text>
</comment>
<name>A0A7C1FG60_9CHLR</name>
<reference evidence="5" key="1">
    <citation type="journal article" date="2020" name="mSystems">
        <title>Genome- and Community-Level Interaction Insights into Carbon Utilization and Element Cycling Functions of Hydrothermarchaeota in Hydrothermal Sediment.</title>
        <authorList>
            <person name="Zhou Z."/>
            <person name="Liu Y."/>
            <person name="Xu W."/>
            <person name="Pan J."/>
            <person name="Luo Z.H."/>
            <person name="Li M."/>
        </authorList>
    </citation>
    <scope>NUCLEOTIDE SEQUENCE [LARGE SCALE GENOMIC DNA]</scope>
    <source>
        <strain evidence="5">SpSt-289</strain>
    </source>
</reference>
<dbReference type="EMBL" id="DSMG01000102">
    <property type="protein sequence ID" value="HDX31897.1"/>
    <property type="molecule type" value="Genomic_DNA"/>
</dbReference>
<evidence type="ECO:0000256" key="2">
    <source>
        <dbReference type="ARBA" id="ARBA00023186"/>
    </source>
</evidence>
<organism evidence="5">
    <name type="scientific">Caldilinea aerophila</name>
    <dbReference type="NCBI Taxonomy" id="133453"/>
    <lineage>
        <taxon>Bacteria</taxon>
        <taxon>Bacillati</taxon>
        <taxon>Chloroflexota</taxon>
        <taxon>Caldilineae</taxon>
        <taxon>Caldilineales</taxon>
        <taxon>Caldilineaceae</taxon>
        <taxon>Caldilinea</taxon>
    </lineage>
</organism>
<comment type="caution">
    <text evidence="5">The sequence shown here is derived from an EMBL/GenBank/DDBJ whole genome shotgun (WGS) entry which is preliminary data.</text>
</comment>
<dbReference type="Pfam" id="PF00118">
    <property type="entry name" value="Cpn60_TCP1"/>
    <property type="match status" value="2"/>
</dbReference>
<gene>
    <name evidence="5" type="ORF">ENQ20_10465</name>
</gene>
<dbReference type="InterPro" id="IPR002423">
    <property type="entry name" value="Cpn60/GroEL/TCP-1"/>
</dbReference>
<comment type="subunit">
    <text evidence="4">Forms a cylinder of 14 subunits composed of two heptameric rings stacked back-to-back. Interacts with the co-chaperonin GroES.</text>
</comment>
<evidence type="ECO:0000313" key="5">
    <source>
        <dbReference type="EMBL" id="HDX31897.1"/>
    </source>
</evidence>
<dbReference type="GO" id="GO:0005524">
    <property type="term" value="F:ATP binding"/>
    <property type="evidence" value="ECO:0007669"/>
    <property type="project" value="InterPro"/>
</dbReference>
<dbReference type="InterPro" id="IPR027410">
    <property type="entry name" value="TCP-1-like_intermed_sf"/>
</dbReference>
<dbReference type="InterPro" id="IPR001844">
    <property type="entry name" value="Cpn60/GroEL"/>
</dbReference>
<dbReference type="Gene3D" id="1.10.560.10">
    <property type="entry name" value="GroEL-like equatorial domain"/>
    <property type="match status" value="1"/>
</dbReference>
<dbReference type="InterPro" id="IPR027409">
    <property type="entry name" value="GroEL-like_apical_dom_sf"/>
</dbReference>
<dbReference type="GO" id="GO:0140662">
    <property type="term" value="F:ATP-dependent protein folding chaperone"/>
    <property type="evidence" value="ECO:0007669"/>
    <property type="project" value="InterPro"/>
</dbReference>
<evidence type="ECO:0000256" key="4">
    <source>
        <dbReference type="RuleBase" id="RU000419"/>
    </source>
</evidence>
<protein>
    <recommendedName>
        <fullName evidence="4">60 kDa chaperonin</fullName>
    </recommendedName>
</protein>
<sequence length="555" mass="59747">MPQPHRPSAPSTPARRPGIAFQPEARSQFHAGITMLADMVAATLGPHRGPVLHYEGTRRIVEALDDAATALRRIISLGRPDLDVGAMLARHVIWRLEQQVGDGGATALVLMRALVDEGARQISAGFNAMRLTEGMRRGAAVAVEALRRQSQRIDGERNLAAVARTIVQDDDLAALLGEMSYLLGADGHIQLESYVAPYLERQYLGGAHYGAEIASMYFYTEMERRRSVLVAPAVALLDKPLNEAAQAIALLEATIRAGRKALLIVAPDTSGPALNLLVANQMQPAEKRKVTILAVKLRAVGDERRFALQDLAAITGAAVLGEIGERTAREARPEDLGRAQRAEFSEKNLVVTMEGARRAFIQEQIADLSRRLAVLPYDDEERPVLVRRLAALTGGIGVLKIGAYHQPEREMRRAQAERAWKVLSAVHRGGVVAGGGAALLHCRHAVLEAATRESDAECASGMRIVANALSAPQRQMLCNAGVSAPALILDRVAEQGPPMTYDVLKGEIVDAQRAGLLDATDIVAAVLQAAVSGATMALSTDTIVYHRKPQQSFTP</sequence>
<proteinExistence type="inferred from homology"/>
<evidence type="ECO:0000256" key="1">
    <source>
        <dbReference type="ARBA" id="ARBA00006607"/>
    </source>
</evidence>
<dbReference type="SUPFAM" id="SSF52029">
    <property type="entry name" value="GroEL apical domain-like"/>
    <property type="match status" value="1"/>
</dbReference>
<dbReference type="SUPFAM" id="SSF48592">
    <property type="entry name" value="GroEL equatorial domain-like"/>
    <property type="match status" value="1"/>
</dbReference>
<dbReference type="AlphaFoldDB" id="A0A7C1FG60"/>
<accession>A0A7C1FG60</accession>
<dbReference type="InterPro" id="IPR027413">
    <property type="entry name" value="GROEL-like_equatorial_sf"/>
</dbReference>
<comment type="function">
    <text evidence="4">Together with its co-chaperonin GroES, plays an essential role in assisting protein folding. The GroEL-GroES system forms a nano-cage that allows encapsulation of the non-native substrate proteins and provides a physical environment optimized to promote and accelerate protein folding.</text>
</comment>
<keyword evidence="2" id="KW-0143">Chaperone</keyword>
<evidence type="ECO:0000256" key="3">
    <source>
        <dbReference type="RuleBase" id="RU000418"/>
    </source>
</evidence>
<dbReference type="GO" id="GO:0042026">
    <property type="term" value="P:protein refolding"/>
    <property type="evidence" value="ECO:0007669"/>
    <property type="project" value="InterPro"/>
</dbReference>
<dbReference type="Gene3D" id="3.30.260.10">
    <property type="entry name" value="TCP-1-like chaperonin intermediate domain"/>
    <property type="match status" value="1"/>
</dbReference>